<name>A0A4U5PSD6_POPAL</name>
<dbReference type="EMBL" id="RCHU01000619">
    <property type="protein sequence ID" value="TKR99953.1"/>
    <property type="molecule type" value="Genomic_DNA"/>
</dbReference>
<comment type="caution">
    <text evidence="8">The sequence shown here is derived from an EMBL/GenBank/DDBJ whole genome shotgun (WGS) entry which is preliminary data.</text>
</comment>
<comment type="catalytic activity">
    <reaction evidence="5">
        <text>an anthocyanidin + UDP-alpha-D-glucose + H(+) = an anthocyanidin 3-O-beta-D-glucoside + UDP</text>
        <dbReference type="Rhea" id="RHEA:20093"/>
        <dbReference type="ChEBI" id="CHEBI:15378"/>
        <dbReference type="ChEBI" id="CHEBI:16307"/>
        <dbReference type="ChEBI" id="CHEBI:58223"/>
        <dbReference type="ChEBI" id="CHEBI:58885"/>
        <dbReference type="ChEBI" id="CHEBI:143576"/>
        <dbReference type="EC" id="2.4.1.115"/>
    </reaction>
</comment>
<proteinExistence type="inferred from homology"/>
<accession>A0A4U5PSD6</accession>
<organism evidence="8">
    <name type="scientific">Populus alba</name>
    <name type="common">White poplar</name>
    <dbReference type="NCBI Taxonomy" id="43335"/>
    <lineage>
        <taxon>Eukaryota</taxon>
        <taxon>Viridiplantae</taxon>
        <taxon>Streptophyta</taxon>
        <taxon>Embryophyta</taxon>
        <taxon>Tracheophyta</taxon>
        <taxon>Spermatophyta</taxon>
        <taxon>Magnoliopsida</taxon>
        <taxon>eudicotyledons</taxon>
        <taxon>Gunneridae</taxon>
        <taxon>Pentapetalae</taxon>
        <taxon>rosids</taxon>
        <taxon>fabids</taxon>
        <taxon>Malpighiales</taxon>
        <taxon>Salicaceae</taxon>
        <taxon>Saliceae</taxon>
        <taxon>Populus</taxon>
    </lineage>
</organism>
<dbReference type="FunFam" id="3.40.50.2000:FF:000095">
    <property type="entry name" value="Glycosyltransferase"/>
    <property type="match status" value="1"/>
</dbReference>
<dbReference type="CDD" id="cd03784">
    <property type="entry name" value="GT1_Gtf-like"/>
    <property type="match status" value="1"/>
</dbReference>
<dbReference type="UniPathway" id="UPA00009"/>
<dbReference type="GO" id="GO:0009718">
    <property type="term" value="P:anthocyanin-containing compound biosynthetic process"/>
    <property type="evidence" value="ECO:0007669"/>
    <property type="project" value="UniProtKB-UniPathway"/>
</dbReference>
<dbReference type="PROSITE" id="PS00375">
    <property type="entry name" value="UDPGT"/>
    <property type="match status" value="1"/>
</dbReference>
<dbReference type="GO" id="GO:0047213">
    <property type="term" value="F:anthocyanidin 3-O-glucosyltransferase activity"/>
    <property type="evidence" value="ECO:0007669"/>
    <property type="project" value="UniProtKB-EC"/>
</dbReference>
<protein>
    <recommendedName>
        <fullName evidence="7">Glycosyltransferase</fullName>
        <ecNumber evidence="7">2.4.1.-</ecNumber>
    </recommendedName>
</protein>
<evidence type="ECO:0000256" key="3">
    <source>
        <dbReference type="ARBA" id="ARBA00022676"/>
    </source>
</evidence>
<dbReference type="InterPro" id="IPR050481">
    <property type="entry name" value="UDP-glycosyltransf_plant"/>
</dbReference>
<comment type="similarity">
    <text evidence="2 6">Belongs to the UDP-glycosyltransferase family.</text>
</comment>
<comment type="pathway">
    <text evidence="1">Pigment biosynthesis; anthocyanin biosynthesis.</text>
</comment>
<keyword evidence="4 6" id="KW-0808">Transferase</keyword>
<evidence type="ECO:0000256" key="1">
    <source>
        <dbReference type="ARBA" id="ARBA00004935"/>
    </source>
</evidence>
<dbReference type="STRING" id="43335.A0A4U5PSD6"/>
<dbReference type="InterPro" id="IPR035595">
    <property type="entry name" value="UDP_glycos_trans_CS"/>
</dbReference>
<dbReference type="AlphaFoldDB" id="A0A4U5PSD6"/>
<sequence length="477" mass="52759">MEETVVLYPSPHVGHLVSMVELGKLLLTHRPALSIHIFIAAAPYIAGRTDKYISTVSASVPSIKFRHLPIVTPASTAATPLEVLTLEILHFIKPRVHEELINISKTFKIHGLIMDFFCTSGLSVADEIHIPSYFFITSGACFLALYLHLPTLHQNTTKSFKDMKEHFLNVPGLLPVLATDMPKPFLERDNKAYQYFLDFSTQVPQAAGIMINTFEFLESKVVRAISDGLCVPDNPTPPIYCIGPLILADDKRGGSSKTSPEDAYKCITWLDSQPNQSVVFLCFGSLGLFTKEQLREIATGLEKSGQRFLWVVRDPPSHNLSVAIKANGYPDLDSLLPDGFLERTKERGLVMKLWAPQVEILNHSSVGGFVTHCGWNSILEAVCAGVPLVAWPLYAEQRLNRAVLVEEMKLALSMNESEDGFVSADEVEKNLRGFMESDEGKLIRERAIAMKNAAKAAMIEGGSSHVAPLSKLVESWN</sequence>
<evidence type="ECO:0000256" key="7">
    <source>
        <dbReference type="RuleBase" id="RU362057"/>
    </source>
</evidence>
<evidence type="ECO:0000256" key="4">
    <source>
        <dbReference type="ARBA" id="ARBA00022679"/>
    </source>
</evidence>
<dbReference type="PANTHER" id="PTHR48048:SF30">
    <property type="entry name" value="GLYCOSYLTRANSFERASE"/>
    <property type="match status" value="1"/>
</dbReference>
<evidence type="ECO:0000256" key="5">
    <source>
        <dbReference type="ARBA" id="ARBA00047606"/>
    </source>
</evidence>
<dbReference type="FunFam" id="3.40.50.2000:FF:000020">
    <property type="entry name" value="Glycosyltransferase"/>
    <property type="match status" value="1"/>
</dbReference>
<gene>
    <name evidence="8" type="ORF">D5086_0000187620</name>
</gene>
<reference evidence="8" key="1">
    <citation type="submission" date="2018-10" db="EMBL/GenBank/DDBJ databases">
        <title>Population genomic analysis revealed the cold adaptation of white poplar.</title>
        <authorList>
            <person name="Liu Y.-J."/>
        </authorList>
    </citation>
    <scope>NUCLEOTIDE SEQUENCE [LARGE SCALE GENOMIC DNA]</scope>
    <source>
        <strain evidence="8">PAL-ZL1</strain>
    </source>
</reference>
<dbReference type="EC" id="2.4.1.-" evidence="7"/>
<dbReference type="SUPFAM" id="SSF53756">
    <property type="entry name" value="UDP-Glycosyltransferase/glycogen phosphorylase"/>
    <property type="match status" value="1"/>
</dbReference>
<dbReference type="InterPro" id="IPR002213">
    <property type="entry name" value="UDP_glucos_trans"/>
</dbReference>
<dbReference type="Pfam" id="PF00201">
    <property type="entry name" value="UDPGT"/>
    <property type="match status" value="1"/>
</dbReference>
<evidence type="ECO:0000313" key="8">
    <source>
        <dbReference type="EMBL" id="TKR99953.1"/>
    </source>
</evidence>
<keyword evidence="3 6" id="KW-0328">Glycosyltransferase</keyword>
<dbReference type="PANTHER" id="PTHR48048">
    <property type="entry name" value="GLYCOSYLTRANSFERASE"/>
    <property type="match status" value="1"/>
</dbReference>
<evidence type="ECO:0000256" key="6">
    <source>
        <dbReference type="RuleBase" id="RU003718"/>
    </source>
</evidence>
<dbReference type="Gene3D" id="3.40.50.2000">
    <property type="entry name" value="Glycogen Phosphorylase B"/>
    <property type="match status" value="2"/>
</dbReference>
<evidence type="ECO:0000256" key="2">
    <source>
        <dbReference type="ARBA" id="ARBA00009995"/>
    </source>
</evidence>